<sequence>MSKLSSPPPFRIAIAHEALRQFDMLSPRAARSANTLLRTAMRQNPEEQGVRLHGEKMKGYHLIRKSDFQITYSVDYGRRTVHVLRIESR</sequence>
<evidence type="ECO:0008006" key="3">
    <source>
        <dbReference type="Google" id="ProtNLM"/>
    </source>
</evidence>
<evidence type="ECO:0000313" key="1">
    <source>
        <dbReference type="EMBL" id="ATE54824.1"/>
    </source>
</evidence>
<dbReference type="Proteomes" id="UP000218505">
    <property type="component" value="Chromosome"/>
</dbReference>
<proteinExistence type="predicted"/>
<keyword evidence="2" id="KW-1185">Reference proteome</keyword>
<evidence type="ECO:0000313" key="2">
    <source>
        <dbReference type="Proteomes" id="UP000218505"/>
    </source>
</evidence>
<dbReference type="RefSeq" id="WP_096494348.1">
    <property type="nucleotide sequence ID" value="NZ_CP023445.1"/>
</dbReference>
<accession>A0A290Z762</accession>
<dbReference type="AlphaFoldDB" id="A0A290Z762"/>
<protein>
    <recommendedName>
        <fullName evidence="3">Type II toxin-antitoxin system RelE/ParE family toxin</fullName>
    </recommendedName>
</protein>
<dbReference type="SUPFAM" id="SSF143011">
    <property type="entry name" value="RelE-like"/>
    <property type="match status" value="1"/>
</dbReference>
<dbReference type="Gene3D" id="3.30.2310.20">
    <property type="entry name" value="RelE-like"/>
    <property type="match status" value="1"/>
</dbReference>
<name>A0A290Z762_9PSEU</name>
<reference evidence="1" key="1">
    <citation type="submission" date="2017-09" db="EMBL/GenBank/DDBJ databases">
        <title>Complete Genome Sequence of ansamitocin-producing Bacterium Actinosynnema pretiosum X47.</title>
        <authorList>
            <person name="Cao G."/>
            <person name="Zong G."/>
            <person name="Zhong C."/>
            <person name="Fu J."/>
        </authorList>
    </citation>
    <scope>NUCLEOTIDE SEQUENCE [LARGE SCALE GENOMIC DNA]</scope>
    <source>
        <strain evidence="1">X47</strain>
    </source>
</reference>
<dbReference type="InterPro" id="IPR035093">
    <property type="entry name" value="RelE/ParE_toxin_dom_sf"/>
</dbReference>
<dbReference type="KEGG" id="apre:CNX65_17325"/>
<organism evidence="1 2">
    <name type="scientific">Actinosynnema pretiosum</name>
    <dbReference type="NCBI Taxonomy" id="42197"/>
    <lineage>
        <taxon>Bacteria</taxon>
        <taxon>Bacillati</taxon>
        <taxon>Actinomycetota</taxon>
        <taxon>Actinomycetes</taxon>
        <taxon>Pseudonocardiales</taxon>
        <taxon>Pseudonocardiaceae</taxon>
        <taxon>Actinosynnema</taxon>
    </lineage>
</organism>
<gene>
    <name evidence="1" type="ORF">CNX65_17325</name>
</gene>
<dbReference type="EMBL" id="CP023445">
    <property type="protein sequence ID" value="ATE54824.1"/>
    <property type="molecule type" value="Genomic_DNA"/>
</dbReference>